<comment type="caution">
    <text evidence="2">The sequence shown here is derived from an EMBL/GenBank/DDBJ whole genome shotgun (WGS) entry which is preliminary data.</text>
</comment>
<gene>
    <name evidence="2" type="ORF">S01H4_20131</name>
</gene>
<sequence length="209" mass="23454">MATDELDMDNAPETEPNSGEVDEQLPIGIARIRQEWCRSGFAESGQPEQEQQDIEPVVFTEVDGGAGIGDYVLDRKTVKDMIALSDEAVDRLIKSGELDSILVATTDAEPRRMTSESSVRRFQSDSEIDPEAVERAAKAMVDASVSESIQMLQSEIEQLHDTQGKVLAQMKDMLLLEVRNLKEQDRDLASFVYELAEEIRNLLPKKRRK</sequence>
<accession>X0YYT8</accession>
<feature type="compositionally biased region" description="Acidic residues" evidence="1">
    <location>
        <begin position="1"/>
        <end position="12"/>
    </location>
</feature>
<proteinExistence type="predicted"/>
<protein>
    <submittedName>
        <fullName evidence="2">Uncharacterized protein</fullName>
    </submittedName>
</protein>
<feature type="region of interest" description="Disordered" evidence="1">
    <location>
        <begin position="1"/>
        <end position="25"/>
    </location>
</feature>
<name>X0YYT8_9ZZZZ</name>
<dbReference type="EMBL" id="BART01009029">
    <property type="protein sequence ID" value="GAG61705.1"/>
    <property type="molecule type" value="Genomic_DNA"/>
</dbReference>
<reference evidence="2" key="1">
    <citation type="journal article" date="2014" name="Front. Microbiol.">
        <title>High frequency of phylogenetically diverse reductive dehalogenase-homologous genes in deep subseafloor sedimentary metagenomes.</title>
        <authorList>
            <person name="Kawai M."/>
            <person name="Futagami T."/>
            <person name="Toyoda A."/>
            <person name="Takaki Y."/>
            <person name="Nishi S."/>
            <person name="Hori S."/>
            <person name="Arai W."/>
            <person name="Tsubouchi T."/>
            <person name="Morono Y."/>
            <person name="Uchiyama I."/>
            <person name="Ito T."/>
            <person name="Fujiyama A."/>
            <person name="Inagaki F."/>
            <person name="Takami H."/>
        </authorList>
    </citation>
    <scope>NUCLEOTIDE SEQUENCE</scope>
    <source>
        <strain evidence="2">Expedition CK06-06</strain>
    </source>
</reference>
<dbReference type="AlphaFoldDB" id="X0YYT8"/>
<organism evidence="2">
    <name type="scientific">marine sediment metagenome</name>
    <dbReference type="NCBI Taxonomy" id="412755"/>
    <lineage>
        <taxon>unclassified sequences</taxon>
        <taxon>metagenomes</taxon>
        <taxon>ecological metagenomes</taxon>
    </lineage>
</organism>
<evidence type="ECO:0000313" key="2">
    <source>
        <dbReference type="EMBL" id="GAG61705.1"/>
    </source>
</evidence>
<evidence type="ECO:0000256" key="1">
    <source>
        <dbReference type="SAM" id="MobiDB-lite"/>
    </source>
</evidence>